<evidence type="ECO:0000256" key="1">
    <source>
        <dbReference type="SAM" id="MobiDB-lite"/>
    </source>
</evidence>
<gene>
    <name evidence="2" type="ORF">CTI12_AA016170</name>
</gene>
<dbReference type="OrthoDB" id="1894923at2759"/>
<name>A0A2U1QI14_ARTAN</name>
<evidence type="ECO:0000313" key="2">
    <source>
        <dbReference type="EMBL" id="PWA97659.1"/>
    </source>
</evidence>
<organism evidence="2 3">
    <name type="scientific">Artemisia annua</name>
    <name type="common">Sweet wormwood</name>
    <dbReference type="NCBI Taxonomy" id="35608"/>
    <lineage>
        <taxon>Eukaryota</taxon>
        <taxon>Viridiplantae</taxon>
        <taxon>Streptophyta</taxon>
        <taxon>Embryophyta</taxon>
        <taxon>Tracheophyta</taxon>
        <taxon>Spermatophyta</taxon>
        <taxon>Magnoliopsida</taxon>
        <taxon>eudicotyledons</taxon>
        <taxon>Gunneridae</taxon>
        <taxon>Pentapetalae</taxon>
        <taxon>asterids</taxon>
        <taxon>campanulids</taxon>
        <taxon>Asterales</taxon>
        <taxon>Asteraceae</taxon>
        <taxon>Asteroideae</taxon>
        <taxon>Anthemideae</taxon>
        <taxon>Artemisiinae</taxon>
        <taxon>Artemisia</taxon>
    </lineage>
</organism>
<dbReference type="AlphaFoldDB" id="A0A2U1QI14"/>
<feature type="region of interest" description="Disordered" evidence="1">
    <location>
        <begin position="1"/>
        <end position="21"/>
    </location>
</feature>
<protein>
    <submittedName>
        <fullName evidence="2">Late embryogenesis abundant protein 1</fullName>
    </submittedName>
</protein>
<comment type="caution">
    <text evidence="2">The sequence shown here is derived from an EMBL/GenBank/DDBJ whole genome shotgun (WGS) entry which is preliminary data.</text>
</comment>
<feature type="compositionally biased region" description="Basic and acidic residues" evidence="1">
    <location>
        <begin position="7"/>
        <end position="16"/>
    </location>
</feature>
<dbReference type="STRING" id="35608.A0A2U1QI14"/>
<keyword evidence="3" id="KW-1185">Reference proteome</keyword>
<dbReference type="Proteomes" id="UP000245207">
    <property type="component" value="Unassembled WGS sequence"/>
</dbReference>
<evidence type="ECO:0000313" key="3">
    <source>
        <dbReference type="Proteomes" id="UP000245207"/>
    </source>
</evidence>
<reference evidence="2 3" key="1">
    <citation type="journal article" date="2018" name="Mol. Plant">
        <title>The genome of Artemisia annua provides insight into the evolution of Asteraceae family and artemisinin biosynthesis.</title>
        <authorList>
            <person name="Shen Q."/>
            <person name="Zhang L."/>
            <person name="Liao Z."/>
            <person name="Wang S."/>
            <person name="Yan T."/>
            <person name="Shi P."/>
            <person name="Liu M."/>
            <person name="Fu X."/>
            <person name="Pan Q."/>
            <person name="Wang Y."/>
            <person name="Lv Z."/>
            <person name="Lu X."/>
            <person name="Zhang F."/>
            <person name="Jiang W."/>
            <person name="Ma Y."/>
            <person name="Chen M."/>
            <person name="Hao X."/>
            <person name="Li L."/>
            <person name="Tang Y."/>
            <person name="Lv G."/>
            <person name="Zhou Y."/>
            <person name="Sun X."/>
            <person name="Brodelius P.E."/>
            <person name="Rose J.K.C."/>
            <person name="Tang K."/>
        </authorList>
    </citation>
    <scope>NUCLEOTIDE SEQUENCE [LARGE SCALE GENOMIC DNA]</scope>
    <source>
        <strain evidence="3">cv. Huhao1</strain>
        <tissue evidence="2">Leaf</tissue>
    </source>
</reference>
<sequence>MFGIGTNKEKPVESKDQPGTFVSETTTAVVDKASQMAQWTQETAVAGKDKTGEVLLNTGETIKNAAQGATENVKNTLGMGGDGTTIKKT</sequence>
<accession>A0A2U1QI14</accession>
<dbReference type="EMBL" id="PKPP01000110">
    <property type="protein sequence ID" value="PWA97659.1"/>
    <property type="molecule type" value="Genomic_DNA"/>
</dbReference>
<proteinExistence type="predicted"/>